<keyword evidence="3" id="KW-1185">Reference proteome</keyword>
<evidence type="ECO:0000313" key="3">
    <source>
        <dbReference type="Proteomes" id="UP000314294"/>
    </source>
</evidence>
<reference evidence="2 3" key="1">
    <citation type="submission" date="2019-03" db="EMBL/GenBank/DDBJ databases">
        <title>First draft genome of Liparis tanakae, snailfish: a comprehensive survey of snailfish specific genes.</title>
        <authorList>
            <person name="Kim W."/>
            <person name="Song I."/>
            <person name="Jeong J.-H."/>
            <person name="Kim D."/>
            <person name="Kim S."/>
            <person name="Ryu S."/>
            <person name="Song J.Y."/>
            <person name="Lee S.K."/>
        </authorList>
    </citation>
    <scope>NUCLEOTIDE SEQUENCE [LARGE SCALE GENOMIC DNA]</scope>
    <source>
        <tissue evidence="2">Muscle</tissue>
    </source>
</reference>
<dbReference type="EMBL" id="SRLO01000188">
    <property type="protein sequence ID" value="TNN68536.1"/>
    <property type="molecule type" value="Genomic_DNA"/>
</dbReference>
<organism evidence="2 3">
    <name type="scientific">Liparis tanakae</name>
    <name type="common">Tanaka's snailfish</name>
    <dbReference type="NCBI Taxonomy" id="230148"/>
    <lineage>
        <taxon>Eukaryota</taxon>
        <taxon>Metazoa</taxon>
        <taxon>Chordata</taxon>
        <taxon>Craniata</taxon>
        <taxon>Vertebrata</taxon>
        <taxon>Euteleostomi</taxon>
        <taxon>Actinopterygii</taxon>
        <taxon>Neopterygii</taxon>
        <taxon>Teleostei</taxon>
        <taxon>Neoteleostei</taxon>
        <taxon>Acanthomorphata</taxon>
        <taxon>Eupercaria</taxon>
        <taxon>Perciformes</taxon>
        <taxon>Cottioidei</taxon>
        <taxon>Cottales</taxon>
        <taxon>Liparidae</taxon>
        <taxon>Liparis</taxon>
    </lineage>
</organism>
<protein>
    <submittedName>
        <fullName evidence="2">Uncharacterized protein</fullName>
    </submittedName>
</protein>
<feature type="region of interest" description="Disordered" evidence="1">
    <location>
        <begin position="68"/>
        <end position="95"/>
    </location>
</feature>
<name>A0A4Z2HRR9_9TELE</name>
<gene>
    <name evidence="2" type="ORF">EYF80_021182</name>
</gene>
<proteinExistence type="predicted"/>
<feature type="compositionally biased region" description="Polar residues" evidence="1">
    <location>
        <begin position="68"/>
        <end position="78"/>
    </location>
</feature>
<dbReference type="AlphaFoldDB" id="A0A4Z2HRR9"/>
<evidence type="ECO:0000256" key="1">
    <source>
        <dbReference type="SAM" id="MobiDB-lite"/>
    </source>
</evidence>
<accession>A0A4Z2HRR9</accession>
<dbReference type="Proteomes" id="UP000314294">
    <property type="component" value="Unassembled WGS sequence"/>
</dbReference>
<evidence type="ECO:0000313" key="2">
    <source>
        <dbReference type="EMBL" id="TNN68536.1"/>
    </source>
</evidence>
<comment type="caution">
    <text evidence="2">The sequence shown here is derived from an EMBL/GenBank/DDBJ whole genome shotgun (WGS) entry which is preliminary data.</text>
</comment>
<sequence length="409" mass="43975">MLLRRVDARRRAADLEHSKFCVEGRVSLQFTATSPGEVILQAILSSGSQLRLAVVMWRLLWKQQSSSKKLTRGRSSTVRGSPRAAGDGPPGPPEQARLTAVGPVSSQRPFLCIRLRDNHAAICWKKRVAVGMSRGADPDLQDAAIAPEVVLNVKKKKELPKVSLHQGGADLRVGGQGALRKALAVGRRLVRVEAAEHLGELLASAVADVLLQVDAARSDQGGVQPLYLSMKLVVMKTILASDEATPSRAFSRPLKISADEGGVYVLQQDDALLRRHAQQVVQAVVREALVAQTHQTDAVAQLACQGRAARQRADGDGVTNEPMGTELELQPRGRVQTSSHPKAHSHEAAFPAPWGAIQQIASSVGTTELSGLRRRGKPKGLQSPPMAVYITVRPSSCFRASSLAGKKHK</sequence>